<dbReference type="EMBL" id="FOIM01000040">
    <property type="protein sequence ID" value="SEU16483.1"/>
    <property type="molecule type" value="Genomic_DNA"/>
</dbReference>
<dbReference type="Proteomes" id="UP000198508">
    <property type="component" value="Unassembled WGS sequence"/>
</dbReference>
<keyword evidence="4" id="KW-1185">Reference proteome</keyword>
<dbReference type="AlphaFoldDB" id="A0A1I0K1C1"/>
<feature type="compositionally biased region" description="Low complexity" evidence="1">
    <location>
        <begin position="29"/>
        <end position="56"/>
    </location>
</feature>
<proteinExistence type="predicted"/>
<evidence type="ECO:0000313" key="4">
    <source>
        <dbReference type="Proteomes" id="UP000198508"/>
    </source>
</evidence>
<name>A0A1I0K1C1_9FIRM</name>
<evidence type="ECO:0000256" key="2">
    <source>
        <dbReference type="SAM" id="SignalP"/>
    </source>
</evidence>
<reference evidence="4" key="1">
    <citation type="submission" date="2016-10" db="EMBL/GenBank/DDBJ databases">
        <authorList>
            <person name="Varghese N."/>
            <person name="Submissions S."/>
        </authorList>
    </citation>
    <scope>NUCLEOTIDE SEQUENCE [LARGE SCALE GENOMIC DNA]</scope>
    <source>
        <strain evidence="4">NLAE-zl-G277</strain>
    </source>
</reference>
<evidence type="ECO:0000313" key="3">
    <source>
        <dbReference type="EMBL" id="SEU16483.1"/>
    </source>
</evidence>
<feature type="chain" id="PRO_5044372650" description="DUF5666 domain-containing protein" evidence="2">
    <location>
        <begin position="29"/>
        <end position="217"/>
    </location>
</feature>
<evidence type="ECO:0000256" key="1">
    <source>
        <dbReference type="SAM" id="MobiDB-lite"/>
    </source>
</evidence>
<feature type="region of interest" description="Disordered" evidence="1">
    <location>
        <begin position="27"/>
        <end position="64"/>
    </location>
</feature>
<keyword evidence="2" id="KW-0732">Signal</keyword>
<gene>
    <name evidence="3" type="ORF">SAMN05216313_1405</name>
</gene>
<protein>
    <recommendedName>
        <fullName evidence="5">DUF5666 domain-containing protein</fullName>
    </recommendedName>
</protein>
<dbReference type="RefSeq" id="WP_092370514.1">
    <property type="nucleotide sequence ID" value="NZ_CAKXUV010000042.1"/>
</dbReference>
<accession>A0A1I0K1C1</accession>
<dbReference type="PROSITE" id="PS51257">
    <property type="entry name" value="PROKAR_LIPOPROTEIN"/>
    <property type="match status" value="1"/>
</dbReference>
<evidence type="ECO:0008006" key="5">
    <source>
        <dbReference type="Google" id="ProtNLM"/>
    </source>
</evidence>
<dbReference type="GeneID" id="93281073"/>
<dbReference type="STRING" id="460384.SAMN05216313_1405"/>
<sequence>MKRRSWMIATAAVLAAVLLAAGCSKKPAAETAPSATETTEAQTTEAATEPETTEASTEADGEAVDLTNRYHMLQGTVVKTTEDGSVFTLQADDGQNYDLKLAQIRDVEVEIQEDVQIAIAYIGKEIGKGGVKPEDTDLVVALPEQEEWTVYQETGTTMFNAMSSFTVKTDDNRELSLLKDNCPMEEGALTKDSGDRVMVAYVTSGGTNYPVEVRKGE</sequence>
<feature type="signal peptide" evidence="2">
    <location>
        <begin position="1"/>
        <end position="28"/>
    </location>
</feature>
<organism evidence="3 4">
    <name type="scientific">Enterocloster lavalensis</name>
    <dbReference type="NCBI Taxonomy" id="460384"/>
    <lineage>
        <taxon>Bacteria</taxon>
        <taxon>Bacillati</taxon>
        <taxon>Bacillota</taxon>
        <taxon>Clostridia</taxon>
        <taxon>Lachnospirales</taxon>
        <taxon>Lachnospiraceae</taxon>
        <taxon>Enterocloster</taxon>
    </lineage>
</organism>